<name>A0A918AY86_9ACTN</name>
<reference evidence="2" key="2">
    <citation type="submission" date="2020-09" db="EMBL/GenBank/DDBJ databases">
        <authorList>
            <person name="Sun Q."/>
            <person name="Ohkuma M."/>
        </authorList>
    </citation>
    <scope>NUCLEOTIDE SEQUENCE</scope>
    <source>
        <strain evidence="2">JCM 4335</strain>
    </source>
</reference>
<comment type="caution">
    <text evidence="2">The sequence shown here is derived from an EMBL/GenBank/DDBJ whole genome shotgun (WGS) entry which is preliminary data.</text>
</comment>
<organism evidence="2 3">
    <name type="scientific">Streptomyces roseolilacinus</name>
    <dbReference type="NCBI Taxonomy" id="66904"/>
    <lineage>
        <taxon>Bacteria</taxon>
        <taxon>Bacillati</taxon>
        <taxon>Actinomycetota</taxon>
        <taxon>Actinomycetes</taxon>
        <taxon>Kitasatosporales</taxon>
        <taxon>Streptomycetaceae</taxon>
        <taxon>Streptomyces</taxon>
    </lineage>
</organism>
<gene>
    <name evidence="2" type="ORF">GCM10010249_17760</name>
</gene>
<dbReference type="Proteomes" id="UP000654123">
    <property type="component" value="Unassembled WGS sequence"/>
</dbReference>
<reference evidence="2" key="1">
    <citation type="journal article" date="2014" name="Int. J. Syst. Evol. Microbiol.">
        <title>Complete genome sequence of Corynebacterium casei LMG S-19264T (=DSM 44701T), isolated from a smear-ripened cheese.</title>
        <authorList>
            <consortium name="US DOE Joint Genome Institute (JGI-PGF)"/>
            <person name="Walter F."/>
            <person name="Albersmeier A."/>
            <person name="Kalinowski J."/>
            <person name="Ruckert C."/>
        </authorList>
    </citation>
    <scope>NUCLEOTIDE SEQUENCE</scope>
    <source>
        <strain evidence="2">JCM 4335</strain>
    </source>
</reference>
<feature type="region of interest" description="Disordered" evidence="1">
    <location>
        <begin position="1"/>
        <end position="70"/>
    </location>
</feature>
<sequence>MARKSEQGRDRDRGRGGDAGAPGSAGRGRDGDERGAPGARLPAHGPARPGRGSAWRDRPVRTIRVPGLFG</sequence>
<dbReference type="EMBL" id="BMSV01000003">
    <property type="protein sequence ID" value="GGP99993.1"/>
    <property type="molecule type" value="Genomic_DNA"/>
</dbReference>
<evidence type="ECO:0000313" key="3">
    <source>
        <dbReference type="Proteomes" id="UP000654123"/>
    </source>
</evidence>
<dbReference type="AlphaFoldDB" id="A0A918AY86"/>
<dbReference type="RefSeq" id="WP_189531608.1">
    <property type="nucleotide sequence ID" value="NZ_BMSV01000003.1"/>
</dbReference>
<protein>
    <submittedName>
        <fullName evidence="2">Uncharacterized protein</fullName>
    </submittedName>
</protein>
<feature type="compositionally biased region" description="Gly residues" evidence="1">
    <location>
        <begin position="17"/>
        <end position="26"/>
    </location>
</feature>
<proteinExistence type="predicted"/>
<evidence type="ECO:0000256" key="1">
    <source>
        <dbReference type="SAM" id="MobiDB-lite"/>
    </source>
</evidence>
<evidence type="ECO:0000313" key="2">
    <source>
        <dbReference type="EMBL" id="GGP99993.1"/>
    </source>
</evidence>
<feature type="compositionally biased region" description="Basic and acidic residues" evidence="1">
    <location>
        <begin position="1"/>
        <end position="16"/>
    </location>
</feature>
<accession>A0A918AY86</accession>
<keyword evidence="3" id="KW-1185">Reference proteome</keyword>